<dbReference type="InterPro" id="IPR006079">
    <property type="entry name" value="Lantibiotic_typ-A_Bacillales"/>
</dbReference>
<dbReference type="AlphaFoldDB" id="A0A1H3AI33"/>
<dbReference type="EMBL" id="FNNQ01000013">
    <property type="protein sequence ID" value="SDX29111.1"/>
    <property type="molecule type" value="Genomic_DNA"/>
</dbReference>
<evidence type="ECO:0000256" key="4">
    <source>
        <dbReference type="ARBA" id="ARBA00023022"/>
    </source>
</evidence>
<proteinExistence type="inferred from homology"/>
<keyword evidence="2 6" id="KW-0929">Antimicrobial</keyword>
<evidence type="ECO:0000313" key="8">
    <source>
        <dbReference type="Proteomes" id="UP000198534"/>
    </source>
</evidence>
<comment type="similarity">
    <text evidence="1 6">Belongs to the type A lantibiotic family.</text>
</comment>
<dbReference type="GO" id="GO:0005576">
    <property type="term" value="C:extracellular region"/>
    <property type="evidence" value="ECO:0007669"/>
    <property type="project" value="InterPro"/>
</dbReference>
<evidence type="ECO:0000256" key="5">
    <source>
        <dbReference type="ARBA" id="ARBA00023048"/>
    </source>
</evidence>
<dbReference type="RefSeq" id="WP_143035056.1">
    <property type="nucleotide sequence ID" value="NZ_FNNQ01000013.1"/>
</dbReference>
<dbReference type="STRING" id="1048340.SAMN05444487_11388"/>
<gene>
    <name evidence="7" type="ORF">SAMN05444487_11388</name>
</gene>
<keyword evidence="4 6" id="KW-0044">Antibiotic</keyword>
<reference evidence="7 8" key="1">
    <citation type="submission" date="2016-10" db="EMBL/GenBank/DDBJ databases">
        <authorList>
            <person name="de Groot N.N."/>
        </authorList>
    </citation>
    <scope>NUCLEOTIDE SEQUENCE [LARGE SCALE GENOMIC DNA]</scope>
    <source>
        <strain evidence="7 8">DSM 45610</strain>
    </source>
</reference>
<dbReference type="NCBIfam" id="TIGR03731">
    <property type="entry name" value="lantibio_gallid"/>
    <property type="match status" value="1"/>
</dbReference>
<evidence type="ECO:0000256" key="2">
    <source>
        <dbReference type="ARBA" id="ARBA00022529"/>
    </source>
</evidence>
<dbReference type="GO" id="GO:0005102">
    <property type="term" value="F:signaling receptor binding"/>
    <property type="evidence" value="ECO:0007669"/>
    <property type="project" value="UniProtKB-KW"/>
</dbReference>
<dbReference type="GO" id="GO:0031640">
    <property type="term" value="P:killing of cells of another organism"/>
    <property type="evidence" value="ECO:0007669"/>
    <property type="project" value="UniProtKB-UniRule"/>
</dbReference>
<keyword evidence="5 6" id="KW-0078">Bacteriocin</keyword>
<dbReference type="Pfam" id="PF02052">
    <property type="entry name" value="Gallidermin"/>
    <property type="match status" value="1"/>
</dbReference>
<dbReference type="Proteomes" id="UP000198534">
    <property type="component" value="Unassembled WGS sequence"/>
</dbReference>
<sequence>MANPFDLDLQSVEVKQGDVQAGSGLICTPGCDEGTFESWCC</sequence>
<keyword evidence="8" id="KW-1185">Reference proteome</keyword>
<name>A0A1H3AI33_9BACL</name>
<comment type="function">
    <text evidence="6">Lanthionine-containing peptide antibiotic (lantibiotic) active on Gram-positive bacteria. The bactericidal activity of lantibiotics is based on depolarization of energized bacterial cytoplasmic membranes, initiated by the formation of aqueous transmembrane pores.</text>
</comment>
<keyword evidence="3 6" id="KW-0425">Lantibiotic</keyword>
<evidence type="ECO:0000256" key="3">
    <source>
        <dbReference type="ARBA" id="ARBA00022789"/>
    </source>
</evidence>
<evidence type="ECO:0000256" key="6">
    <source>
        <dbReference type="RuleBase" id="RU362078"/>
    </source>
</evidence>
<accession>A0A1H3AI33</accession>
<evidence type="ECO:0000313" key="7">
    <source>
        <dbReference type="EMBL" id="SDX29111.1"/>
    </source>
</evidence>
<comment type="PTM">
    <text evidence="6">Maturation of lantibiotics involves the enzymatic conversion of Thr, and Ser into dehydrated AA and the formation of thioether bonds with cysteine. This is followed by membrane translocation and cleavage of the modified precursor.</text>
</comment>
<organism evidence="7 8">
    <name type="scientific">Marininema mesophilum</name>
    <dbReference type="NCBI Taxonomy" id="1048340"/>
    <lineage>
        <taxon>Bacteria</taxon>
        <taxon>Bacillati</taxon>
        <taxon>Bacillota</taxon>
        <taxon>Bacilli</taxon>
        <taxon>Bacillales</taxon>
        <taxon>Thermoactinomycetaceae</taxon>
        <taxon>Marininema</taxon>
    </lineage>
</organism>
<evidence type="ECO:0000256" key="1">
    <source>
        <dbReference type="ARBA" id="ARBA00009379"/>
    </source>
</evidence>
<dbReference type="GO" id="GO:0042742">
    <property type="term" value="P:defense response to bacterium"/>
    <property type="evidence" value="ECO:0007669"/>
    <property type="project" value="UniProtKB-UniRule"/>
</dbReference>
<protein>
    <recommendedName>
        <fullName evidence="6">Lantibiotic</fullName>
    </recommendedName>
</protein>